<dbReference type="CDD" id="cd09917">
    <property type="entry name" value="F-box_SF"/>
    <property type="match status" value="1"/>
</dbReference>
<protein>
    <recommendedName>
        <fullName evidence="2">F-box domain-containing protein</fullName>
    </recommendedName>
</protein>
<organism evidence="3 4">
    <name type="scientific">Gymnopilus dilepis</name>
    <dbReference type="NCBI Taxonomy" id="231916"/>
    <lineage>
        <taxon>Eukaryota</taxon>
        <taxon>Fungi</taxon>
        <taxon>Dikarya</taxon>
        <taxon>Basidiomycota</taxon>
        <taxon>Agaricomycotina</taxon>
        <taxon>Agaricomycetes</taxon>
        <taxon>Agaricomycetidae</taxon>
        <taxon>Agaricales</taxon>
        <taxon>Agaricineae</taxon>
        <taxon>Hymenogastraceae</taxon>
        <taxon>Gymnopilus</taxon>
    </lineage>
</organism>
<dbReference type="AlphaFoldDB" id="A0A409YW38"/>
<proteinExistence type="predicted"/>
<accession>A0A409YW38</accession>
<keyword evidence="4" id="KW-1185">Reference proteome</keyword>
<gene>
    <name evidence="3" type="ORF">CVT26_012618</name>
</gene>
<comment type="caution">
    <text evidence="3">The sequence shown here is derived from an EMBL/GenBank/DDBJ whole genome shotgun (WGS) entry which is preliminary data.</text>
</comment>
<sequence length="532" mass="59272">MLTAVNKILSDLRSVVSLDHPEHAVAPTTSKSDSHDDENSSSSPAPNIPPELLVLILSNFSPSTENSDKGALLSCCLVSRSWCNTARPIVFSELCITRQMAKNTLAPSSTWSSYLMREKPKYSGLFDSPLATIPHLVTSLRLCDPAHKSLRIGLADLLAKLKHLTELEIVAYNSDSLTCFPELEDKERLHFTTFLPLHYLKQGINARSCSASRITSLLLSGTHFASLSQLVVFICDFPYLEKLDMFVVYYRSTSLEDDFHSPLQCMFDPPIPAHCRLSPFLRVLHISSPSPRSILPWLLSLPGTSTTHTPANVNDDFPPIENLSLRFTIQKSDPQLIDAFLSKIGGTLKVLTMVIQCYVFSETRPPFTLAHTPHLRQLRLELGKGWYTTVKCTFSLFSSASADPDRCHSIAPYQCPNPVSSIYLRELHGLAGGGFTFPFGSSLPFVDGLLTTFPFKARLLQWRDGDHIDEDESGVDNLKADQEDENHLGAWTLFVSGQNRTVRDSSWTEQKLPTLVGRGMKVVYLGMNDERL</sequence>
<evidence type="ECO:0000313" key="4">
    <source>
        <dbReference type="Proteomes" id="UP000284706"/>
    </source>
</evidence>
<dbReference type="Proteomes" id="UP000284706">
    <property type="component" value="Unassembled WGS sequence"/>
</dbReference>
<dbReference type="Pfam" id="PF12937">
    <property type="entry name" value="F-box-like"/>
    <property type="match status" value="1"/>
</dbReference>
<reference evidence="3 4" key="1">
    <citation type="journal article" date="2018" name="Evol. Lett.">
        <title>Horizontal gene cluster transfer increased hallucinogenic mushroom diversity.</title>
        <authorList>
            <person name="Reynolds H.T."/>
            <person name="Vijayakumar V."/>
            <person name="Gluck-Thaler E."/>
            <person name="Korotkin H.B."/>
            <person name="Matheny P.B."/>
            <person name="Slot J.C."/>
        </authorList>
    </citation>
    <scope>NUCLEOTIDE SEQUENCE [LARGE SCALE GENOMIC DNA]</scope>
    <source>
        <strain evidence="3 4">SRW20</strain>
    </source>
</reference>
<dbReference type="InParanoid" id="A0A409YW38"/>
<dbReference type="SUPFAM" id="SSF81383">
    <property type="entry name" value="F-box domain"/>
    <property type="match status" value="1"/>
</dbReference>
<evidence type="ECO:0000313" key="3">
    <source>
        <dbReference type="EMBL" id="PPR07188.1"/>
    </source>
</evidence>
<feature type="region of interest" description="Disordered" evidence="1">
    <location>
        <begin position="20"/>
        <end position="47"/>
    </location>
</feature>
<name>A0A409YW38_9AGAR</name>
<dbReference type="InterPro" id="IPR036047">
    <property type="entry name" value="F-box-like_dom_sf"/>
</dbReference>
<dbReference type="InterPro" id="IPR001810">
    <property type="entry name" value="F-box_dom"/>
</dbReference>
<dbReference type="OrthoDB" id="2952032at2759"/>
<dbReference type="EMBL" id="NHYE01000162">
    <property type="protein sequence ID" value="PPR07188.1"/>
    <property type="molecule type" value="Genomic_DNA"/>
</dbReference>
<evidence type="ECO:0000256" key="1">
    <source>
        <dbReference type="SAM" id="MobiDB-lite"/>
    </source>
</evidence>
<feature type="domain" description="F-box" evidence="2">
    <location>
        <begin position="47"/>
        <end position="96"/>
    </location>
</feature>
<evidence type="ECO:0000259" key="2">
    <source>
        <dbReference type="Pfam" id="PF12937"/>
    </source>
</evidence>